<evidence type="ECO:0000313" key="2">
    <source>
        <dbReference type="WBParaSite" id="ALUE_0000907501-mRNA-1"/>
    </source>
</evidence>
<keyword evidence="1" id="KW-1185">Reference proteome</keyword>
<proteinExistence type="predicted"/>
<name>A0A9J2PGF4_ASCLU</name>
<organism evidence="1 2">
    <name type="scientific">Ascaris lumbricoides</name>
    <name type="common">Giant roundworm</name>
    <dbReference type="NCBI Taxonomy" id="6252"/>
    <lineage>
        <taxon>Eukaryota</taxon>
        <taxon>Metazoa</taxon>
        <taxon>Ecdysozoa</taxon>
        <taxon>Nematoda</taxon>
        <taxon>Chromadorea</taxon>
        <taxon>Rhabditida</taxon>
        <taxon>Spirurina</taxon>
        <taxon>Ascaridomorpha</taxon>
        <taxon>Ascaridoidea</taxon>
        <taxon>Ascarididae</taxon>
        <taxon>Ascaris</taxon>
    </lineage>
</organism>
<protein>
    <submittedName>
        <fullName evidence="2">Uncharacterized protein</fullName>
    </submittedName>
</protein>
<reference evidence="2" key="1">
    <citation type="submission" date="2023-03" db="UniProtKB">
        <authorList>
            <consortium name="WormBaseParasite"/>
        </authorList>
    </citation>
    <scope>IDENTIFICATION</scope>
</reference>
<dbReference type="AlphaFoldDB" id="A0A9J2PGF4"/>
<evidence type="ECO:0000313" key="1">
    <source>
        <dbReference type="Proteomes" id="UP000036681"/>
    </source>
</evidence>
<dbReference type="Proteomes" id="UP000036681">
    <property type="component" value="Unplaced"/>
</dbReference>
<sequence>MPVMIYSKISKSTNQKGTVAQQLTMVIIPLPLKSSSILYQFIGINEGRYGNRKNSAKNCIKNVCSEIIKLVHK</sequence>
<dbReference type="WBParaSite" id="ALUE_0000907501-mRNA-1">
    <property type="protein sequence ID" value="ALUE_0000907501-mRNA-1"/>
    <property type="gene ID" value="ALUE_0000907501"/>
</dbReference>
<accession>A0A9J2PGF4</accession>